<dbReference type="EMBL" id="LR586016">
    <property type="protein sequence ID" value="VIP04700.1"/>
    <property type="molecule type" value="Genomic_DNA"/>
</dbReference>
<gene>
    <name evidence="2" type="ORF">GMBLW1_44930</name>
</gene>
<dbReference type="EMBL" id="LR593887">
    <property type="protein sequence ID" value="VTS06759.1"/>
    <property type="molecule type" value="Genomic_DNA"/>
</dbReference>
<accession>A0A6C2YSM1</accession>
<protein>
    <recommendedName>
        <fullName evidence="1">Sialidase domain-containing protein</fullName>
    </recommendedName>
</protein>
<dbReference type="PANTHER" id="PTHR43752">
    <property type="entry name" value="BNR/ASP-BOX REPEAT FAMILY PROTEIN"/>
    <property type="match status" value="1"/>
</dbReference>
<proteinExistence type="predicted"/>
<dbReference type="Gene3D" id="2.120.10.10">
    <property type="match status" value="1"/>
</dbReference>
<dbReference type="InterPro" id="IPR011040">
    <property type="entry name" value="Sialidase"/>
</dbReference>
<evidence type="ECO:0000259" key="1">
    <source>
        <dbReference type="Pfam" id="PF13088"/>
    </source>
</evidence>
<keyword evidence="3" id="KW-1185">Reference proteome</keyword>
<evidence type="ECO:0000313" key="2">
    <source>
        <dbReference type="EMBL" id="VIP04700.1"/>
    </source>
</evidence>
<feature type="domain" description="Sialidase" evidence="1">
    <location>
        <begin position="24"/>
        <end position="290"/>
    </location>
</feature>
<evidence type="ECO:0000313" key="3">
    <source>
        <dbReference type="Proteomes" id="UP000464378"/>
    </source>
</evidence>
<dbReference type="InParanoid" id="A0A6C2YSM1"/>
<name>A0A6C2YSM1_9BACT</name>
<dbReference type="CDD" id="cd15482">
    <property type="entry name" value="Sialidase_non-viral"/>
    <property type="match status" value="1"/>
</dbReference>
<organism evidence="2">
    <name type="scientific">Tuwongella immobilis</name>
    <dbReference type="NCBI Taxonomy" id="692036"/>
    <lineage>
        <taxon>Bacteria</taxon>
        <taxon>Pseudomonadati</taxon>
        <taxon>Planctomycetota</taxon>
        <taxon>Planctomycetia</taxon>
        <taxon>Gemmatales</taxon>
        <taxon>Gemmataceae</taxon>
        <taxon>Tuwongella</taxon>
    </lineage>
</organism>
<dbReference type="Proteomes" id="UP000464378">
    <property type="component" value="Chromosome"/>
</dbReference>
<sequence length="311" mass="34255">MMFIYEKAPFPSCHASTLIETAPGQLLAAWFGGKEEGAKDVRIWWSKFDGKSWTAPEVAAEEKGQPCWNPVLLKVANGDLVLWYKAGPSPQTWTGFVRRSSDGGKTWSPSEIMPAGTYGPIRAKPIQLANGTILAGTSVETYKVWTAYVDRSTDNGKTWTRSTPIQVPGRPYGLIQPTLARTSDGRLLAWCRSRDTGFICMAESKDDGITFGPATLTDLPNPSSGIDVVTLADGSFVMLYNHTKVGRFPLNLSRSTDDGKTWKPLATVEKSIGEFSYPAMIVGSDGKLHLTYTWNRTHIRYRAIDPNNPMV</sequence>
<dbReference type="KEGG" id="tim:GMBLW1_44930"/>
<reference evidence="2" key="1">
    <citation type="submission" date="2019-04" db="EMBL/GenBank/DDBJ databases">
        <authorList>
            <consortium name="Science for Life Laboratories"/>
        </authorList>
    </citation>
    <scope>NUCLEOTIDE SEQUENCE</scope>
    <source>
        <strain evidence="2">MBLW1</strain>
    </source>
</reference>
<dbReference type="Pfam" id="PF13088">
    <property type="entry name" value="BNR_2"/>
    <property type="match status" value="1"/>
</dbReference>
<dbReference type="PANTHER" id="PTHR43752:SF2">
    <property type="entry name" value="BNR_ASP-BOX REPEAT FAMILY PROTEIN"/>
    <property type="match status" value="1"/>
</dbReference>
<dbReference type="InterPro" id="IPR036278">
    <property type="entry name" value="Sialidase_sf"/>
</dbReference>
<dbReference type="AlphaFoldDB" id="A0A6C2YSM1"/>
<dbReference type="SUPFAM" id="SSF50939">
    <property type="entry name" value="Sialidases"/>
    <property type="match status" value="1"/>
</dbReference>